<reference evidence="1 2" key="1">
    <citation type="submission" date="2014-04" db="EMBL/GenBank/DDBJ databases">
        <authorList>
            <consortium name="DOE Joint Genome Institute"/>
            <person name="Kuo A."/>
            <person name="Girlanda M."/>
            <person name="Perotto S."/>
            <person name="Kohler A."/>
            <person name="Nagy L.G."/>
            <person name="Floudas D."/>
            <person name="Copeland A."/>
            <person name="Barry K.W."/>
            <person name="Cichocki N."/>
            <person name="Veneault-Fourrey C."/>
            <person name="LaButti K."/>
            <person name="Lindquist E.A."/>
            <person name="Lipzen A."/>
            <person name="Lundell T."/>
            <person name="Morin E."/>
            <person name="Murat C."/>
            <person name="Sun H."/>
            <person name="Tunlid A."/>
            <person name="Henrissat B."/>
            <person name="Grigoriev I.V."/>
            <person name="Hibbett D.S."/>
            <person name="Martin F."/>
            <person name="Nordberg H.P."/>
            <person name="Cantor M.N."/>
            <person name="Hua S.X."/>
        </authorList>
    </citation>
    <scope>NUCLEOTIDE SEQUENCE [LARGE SCALE GENOMIC DNA]</scope>
    <source>
        <strain evidence="1 2">MUT 4182</strain>
    </source>
</reference>
<evidence type="ECO:0000313" key="2">
    <source>
        <dbReference type="Proteomes" id="UP000054248"/>
    </source>
</evidence>
<keyword evidence="2" id="KW-1185">Reference proteome</keyword>
<accession>A0A0C3MCB0</accession>
<dbReference type="HOGENOM" id="CLU_2074870_0_0_1"/>
<reference evidence="2" key="2">
    <citation type="submission" date="2015-01" db="EMBL/GenBank/DDBJ databases">
        <title>Evolutionary Origins and Diversification of the Mycorrhizal Mutualists.</title>
        <authorList>
            <consortium name="DOE Joint Genome Institute"/>
            <consortium name="Mycorrhizal Genomics Consortium"/>
            <person name="Kohler A."/>
            <person name="Kuo A."/>
            <person name="Nagy L.G."/>
            <person name="Floudas D."/>
            <person name="Copeland A."/>
            <person name="Barry K.W."/>
            <person name="Cichocki N."/>
            <person name="Veneault-Fourrey C."/>
            <person name="LaButti K."/>
            <person name="Lindquist E.A."/>
            <person name="Lipzen A."/>
            <person name="Lundell T."/>
            <person name="Morin E."/>
            <person name="Murat C."/>
            <person name="Riley R."/>
            <person name="Ohm R."/>
            <person name="Sun H."/>
            <person name="Tunlid A."/>
            <person name="Henrissat B."/>
            <person name="Grigoriev I.V."/>
            <person name="Hibbett D.S."/>
            <person name="Martin F."/>
        </authorList>
    </citation>
    <scope>NUCLEOTIDE SEQUENCE [LARGE SCALE GENOMIC DNA]</scope>
    <source>
        <strain evidence="2">MUT 4182</strain>
    </source>
</reference>
<name>A0A0C3MCB0_9AGAM</name>
<proteinExistence type="predicted"/>
<dbReference type="AlphaFoldDB" id="A0A0C3MCB0"/>
<evidence type="ECO:0000313" key="1">
    <source>
        <dbReference type="EMBL" id="KIO31367.1"/>
    </source>
</evidence>
<gene>
    <name evidence="1" type="ORF">M407DRAFT_136229</name>
</gene>
<protein>
    <submittedName>
        <fullName evidence="1">Uncharacterized protein</fullName>
    </submittedName>
</protein>
<dbReference type="Proteomes" id="UP000054248">
    <property type="component" value="Unassembled WGS sequence"/>
</dbReference>
<sequence>MTGALLGRFRPLISTSGPVCHVSLYAPPNEYHSRHQAVSDIWSILADGTLNATLPDLVRKAENTKFIFIPSKWYSTTAVYVDISGTMISFIKDNGSPRMSNPISGLPAMRARIVFEPL</sequence>
<dbReference type="EMBL" id="KN822964">
    <property type="protein sequence ID" value="KIO31367.1"/>
    <property type="molecule type" value="Genomic_DNA"/>
</dbReference>
<organism evidence="1 2">
    <name type="scientific">Tulasnella calospora MUT 4182</name>
    <dbReference type="NCBI Taxonomy" id="1051891"/>
    <lineage>
        <taxon>Eukaryota</taxon>
        <taxon>Fungi</taxon>
        <taxon>Dikarya</taxon>
        <taxon>Basidiomycota</taxon>
        <taxon>Agaricomycotina</taxon>
        <taxon>Agaricomycetes</taxon>
        <taxon>Cantharellales</taxon>
        <taxon>Tulasnellaceae</taxon>
        <taxon>Tulasnella</taxon>
    </lineage>
</organism>